<feature type="region of interest" description="Disordered" evidence="1">
    <location>
        <begin position="167"/>
        <end position="197"/>
    </location>
</feature>
<protein>
    <submittedName>
        <fullName evidence="3">Type II secretion system protein G</fullName>
    </submittedName>
</protein>
<dbReference type="Proteomes" id="UP000316095">
    <property type="component" value="Unassembled WGS sequence"/>
</dbReference>
<organism evidence="3 4">
    <name type="scientific">Rubinisphaera italica</name>
    <dbReference type="NCBI Taxonomy" id="2527969"/>
    <lineage>
        <taxon>Bacteria</taxon>
        <taxon>Pseudomonadati</taxon>
        <taxon>Planctomycetota</taxon>
        <taxon>Planctomycetia</taxon>
        <taxon>Planctomycetales</taxon>
        <taxon>Planctomycetaceae</taxon>
        <taxon>Rubinisphaera</taxon>
    </lineage>
</organism>
<dbReference type="NCBIfam" id="TIGR02532">
    <property type="entry name" value="IV_pilin_GFxxxE"/>
    <property type="match status" value="1"/>
</dbReference>
<evidence type="ECO:0000256" key="1">
    <source>
        <dbReference type="SAM" id="MobiDB-lite"/>
    </source>
</evidence>
<dbReference type="EMBL" id="SJPG01000001">
    <property type="protein sequence ID" value="TWT62722.1"/>
    <property type="molecule type" value="Genomic_DNA"/>
</dbReference>
<gene>
    <name evidence="3" type="primary">xcpT_22</name>
    <name evidence="3" type="ORF">Pan54_34670</name>
</gene>
<dbReference type="RefSeq" id="WP_146504551.1">
    <property type="nucleotide sequence ID" value="NZ_SJPG01000001.1"/>
</dbReference>
<dbReference type="SUPFAM" id="SSF54523">
    <property type="entry name" value="Pili subunits"/>
    <property type="match status" value="1"/>
</dbReference>
<comment type="caution">
    <text evidence="3">The sequence shown here is derived from an EMBL/GenBank/DDBJ whole genome shotgun (WGS) entry which is preliminary data.</text>
</comment>
<dbReference type="InterPro" id="IPR027558">
    <property type="entry name" value="Pre_pil_HX9DG_C"/>
</dbReference>
<name>A0A5C5XLX3_9PLAN</name>
<evidence type="ECO:0000313" key="3">
    <source>
        <dbReference type="EMBL" id="TWT62722.1"/>
    </source>
</evidence>
<dbReference type="InterPro" id="IPR045584">
    <property type="entry name" value="Pilin-like"/>
</dbReference>
<dbReference type="AlphaFoldDB" id="A0A5C5XLX3"/>
<dbReference type="Pfam" id="PF07596">
    <property type="entry name" value="SBP_bac_10"/>
    <property type="match status" value="1"/>
</dbReference>
<evidence type="ECO:0000259" key="2">
    <source>
        <dbReference type="Pfam" id="PF07596"/>
    </source>
</evidence>
<reference evidence="3 4" key="1">
    <citation type="submission" date="2019-02" db="EMBL/GenBank/DDBJ databases">
        <title>Deep-cultivation of Planctomycetes and their phenomic and genomic characterization uncovers novel biology.</title>
        <authorList>
            <person name="Wiegand S."/>
            <person name="Jogler M."/>
            <person name="Boedeker C."/>
            <person name="Pinto D."/>
            <person name="Vollmers J."/>
            <person name="Rivas-Marin E."/>
            <person name="Kohn T."/>
            <person name="Peeters S.H."/>
            <person name="Heuer A."/>
            <person name="Rast P."/>
            <person name="Oberbeckmann S."/>
            <person name="Bunk B."/>
            <person name="Jeske O."/>
            <person name="Meyerdierks A."/>
            <person name="Storesund J.E."/>
            <person name="Kallscheuer N."/>
            <person name="Luecker S."/>
            <person name="Lage O.M."/>
            <person name="Pohl T."/>
            <person name="Merkel B.J."/>
            <person name="Hornburger P."/>
            <person name="Mueller R.-W."/>
            <person name="Bruemmer F."/>
            <person name="Labrenz M."/>
            <person name="Spormann A.M."/>
            <person name="Op Den Camp H."/>
            <person name="Overmann J."/>
            <person name="Amann R."/>
            <person name="Jetten M.S.M."/>
            <person name="Mascher T."/>
            <person name="Medema M.H."/>
            <person name="Devos D.P."/>
            <person name="Kaster A.-K."/>
            <person name="Ovreas L."/>
            <person name="Rohde M."/>
            <person name="Galperin M.Y."/>
            <person name="Jogler C."/>
        </authorList>
    </citation>
    <scope>NUCLEOTIDE SEQUENCE [LARGE SCALE GENOMIC DNA]</scope>
    <source>
        <strain evidence="3 4">Pan54</strain>
    </source>
</reference>
<dbReference type="InterPro" id="IPR011453">
    <property type="entry name" value="DUF1559"/>
</dbReference>
<dbReference type="Gene3D" id="3.30.700.10">
    <property type="entry name" value="Glycoprotein, Type 4 Pilin"/>
    <property type="match status" value="1"/>
</dbReference>
<dbReference type="PANTHER" id="PTHR30093">
    <property type="entry name" value="GENERAL SECRETION PATHWAY PROTEIN G"/>
    <property type="match status" value="1"/>
</dbReference>
<dbReference type="InterPro" id="IPR012902">
    <property type="entry name" value="N_methyl_site"/>
</dbReference>
<dbReference type="OrthoDB" id="255848at2"/>
<keyword evidence="4" id="KW-1185">Reference proteome</keyword>
<dbReference type="Pfam" id="PF07963">
    <property type="entry name" value="N_methyl"/>
    <property type="match status" value="1"/>
</dbReference>
<evidence type="ECO:0000313" key="4">
    <source>
        <dbReference type="Proteomes" id="UP000316095"/>
    </source>
</evidence>
<sequence length="346" mass="37348">MPVRKAFTLIELLVVIAIIAILVALLLPAVQQAREAARRSSCKNNLKQIALGLHNYEATHSTLPPGYLWMDGTRYTTVANPGYPVNYNAIDNHMGLSWGTMILPFMEQSALYDSFNFDLPCFDLANRVPRETHLSVYLCASDPDSEGEFVERDVNFAASSYAGNWGPANGRANTPADATDDVNLDDTPAPNSQPSGASFPACGGILYRNSRTKFRDITDGLSNTLAVGERTNGRIVGDDGQFVTGAGGGHEIFENAWAAACRDETDAGDDHGHMVLFDTEFGPNRARQDATGTYNYGPDRGVSAPHRGVAQFALCDGSVRGISENIDLGTYRSLSSRQGGEVIGEF</sequence>
<dbReference type="NCBIfam" id="TIGR04294">
    <property type="entry name" value="pre_pil_HX9DG"/>
    <property type="match status" value="1"/>
</dbReference>
<accession>A0A5C5XLX3</accession>
<feature type="domain" description="DUF1559" evidence="2">
    <location>
        <begin position="31"/>
        <end position="328"/>
    </location>
</feature>
<proteinExistence type="predicted"/>
<dbReference type="PANTHER" id="PTHR30093:SF2">
    <property type="entry name" value="TYPE II SECRETION SYSTEM PROTEIN H"/>
    <property type="match status" value="1"/>
</dbReference>